<feature type="compositionally biased region" description="Pro residues" evidence="3">
    <location>
        <begin position="1"/>
        <end position="25"/>
    </location>
</feature>
<keyword evidence="7" id="KW-1185">Reference proteome</keyword>
<feature type="region of interest" description="Disordered" evidence="3">
    <location>
        <begin position="1"/>
        <end position="37"/>
    </location>
</feature>
<comment type="caution">
    <text evidence="6">The sequence shown here is derived from an EMBL/GenBank/DDBJ whole genome shotgun (WGS) entry which is preliminary data.</text>
</comment>
<evidence type="ECO:0000256" key="4">
    <source>
        <dbReference type="SAM" id="Phobius"/>
    </source>
</evidence>
<evidence type="ECO:0000256" key="1">
    <source>
        <dbReference type="ARBA" id="ARBA00023015"/>
    </source>
</evidence>
<keyword evidence="4" id="KW-1133">Transmembrane helix</keyword>
<sequence length="259" mass="26901">MTTPPLPPDEPLVPPTAEPGPPPDQENPMPDHLALDHPTMDDLADLAVGELPGDAVAATEQHLAGCAACRTELAELTAELDLISGDLAALPPLTMPVTVAARLDRVLSGETSTVTPFRRPAPLKAGATATYVKQTGVIRLMLAAAVAAAVVGFGGYVVSASAGLNEPSAVSPAQVHPEALAEQARTLAEDRDLDPHLFSAAWRCAREVTNGRITGITPVYVAGEQNYLVYTRVSGRTYATLVTGCGENPSAGERVALSE</sequence>
<evidence type="ECO:0000313" key="7">
    <source>
        <dbReference type="Proteomes" id="UP001500051"/>
    </source>
</evidence>
<feature type="transmembrane region" description="Helical" evidence="4">
    <location>
        <begin position="140"/>
        <end position="158"/>
    </location>
</feature>
<gene>
    <name evidence="6" type="ORF">GCM10022204_20310</name>
</gene>
<evidence type="ECO:0000259" key="5">
    <source>
        <dbReference type="Pfam" id="PF13490"/>
    </source>
</evidence>
<keyword evidence="4" id="KW-0812">Transmembrane</keyword>
<accession>A0ABP7DDN6</accession>
<evidence type="ECO:0000313" key="6">
    <source>
        <dbReference type="EMBL" id="GAA3703078.1"/>
    </source>
</evidence>
<dbReference type="Proteomes" id="UP001500051">
    <property type="component" value="Unassembled WGS sequence"/>
</dbReference>
<dbReference type="InterPro" id="IPR027383">
    <property type="entry name" value="Znf_put"/>
</dbReference>
<dbReference type="Gene3D" id="1.10.10.1320">
    <property type="entry name" value="Anti-sigma factor, zinc-finger domain"/>
    <property type="match status" value="1"/>
</dbReference>
<dbReference type="InterPro" id="IPR041916">
    <property type="entry name" value="Anti_sigma_zinc_sf"/>
</dbReference>
<organism evidence="6 7">
    <name type="scientific">Microlunatus aurantiacus</name>
    <dbReference type="NCBI Taxonomy" id="446786"/>
    <lineage>
        <taxon>Bacteria</taxon>
        <taxon>Bacillati</taxon>
        <taxon>Actinomycetota</taxon>
        <taxon>Actinomycetes</taxon>
        <taxon>Propionibacteriales</taxon>
        <taxon>Propionibacteriaceae</taxon>
        <taxon>Microlunatus</taxon>
    </lineage>
</organism>
<protein>
    <recommendedName>
        <fullName evidence="5">Putative zinc-finger domain-containing protein</fullName>
    </recommendedName>
</protein>
<proteinExistence type="predicted"/>
<keyword evidence="1" id="KW-0805">Transcription regulation</keyword>
<keyword evidence="4" id="KW-0472">Membrane</keyword>
<dbReference type="Pfam" id="PF13490">
    <property type="entry name" value="zf-HC2"/>
    <property type="match status" value="1"/>
</dbReference>
<dbReference type="EMBL" id="BAAAYX010000004">
    <property type="protein sequence ID" value="GAA3703078.1"/>
    <property type="molecule type" value="Genomic_DNA"/>
</dbReference>
<name>A0ABP7DDN6_9ACTN</name>
<evidence type="ECO:0000256" key="2">
    <source>
        <dbReference type="ARBA" id="ARBA00023163"/>
    </source>
</evidence>
<feature type="domain" description="Putative zinc-finger" evidence="5">
    <location>
        <begin position="42"/>
        <end position="70"/>
    </location>
</feature>
<keyword evidence="2" id="KW-0804">Transcription</keyword>
<reference evidence="7" key="1">
    <citation type="journal article" date="2019" name="Int. J. Syst. Evol. Microbiol.">
        <title>The Global Catalogue of Microorganisms (GCM) 10K type strain sequencing project: providing services to taxonomists for standard genome sequencing and annotation.</title>
        <authorList>
            <consortium name="The Broad Institute Genomics Platform"/>
            <consortium name="The Broad Institute Genome Sequencing Center for Infectious Disease"/>
            <person name="Wu L."/>
            <person name="Ma J."/>
        </authorList>
    </citation>
    <scope>NUCLEOTIDE SEQUENCE [LARGE SCALE GENOMIC DNA]</scope>
    <source>
        <strain evidence="7">JCM 16548</strain>
    </source>
</reference>
<evidence type="ECO:0000256" key="3">
    <source>
        <dbReference type="SAM" id="MobiDB-lite"/>
    </source>
</evidence>